<proteinExistence type="predicted"/>
<dbReference type="OrthoDB" id="3364872at2759"/>
<dbReference type="AlphaFoldDB" id="A0A9W8ABH8"/>
<dbReference type="EMBL" id="JANBPT010000113">
    <property type="protein sequence ID" value="KAJ1927536.1"/>
    <property type="molecule type" value="Genomic_DNA"/>
</dbReference>
<comment type="caution">
    <text evidence="3">The sequence shown here is derived from an EMBL/GenBank/DDBJ whole genome shotgun (WGS) entry which is preliminary data.</text>
</comment>
<dbReference type="InterPro" id="IPR015158">
    <property type="entry name" value="Bud22_dom"/>
</dbReference>
<name>A0A9W8ABH8_9FUNG</name>
<dbReference type="Proteomes" id="UP001150569">
    <property type="component" value="Unassembled WGS sequence"/>
</dbReference>
<keyword evidence="4" id="KW-1185">Reference proteome</keyword>
<reference evidence="3" key="1">
    <citation type="submission" date="2022-07" db="EMBL/GenBank/DDBJ databases">
        <title>Phylogenomic reconstructions and comparative analyses of Kickxellomycotina fungi.</title>
        <authorList>
            <person name="Reynolds N.K."/>
            <person name="Stajich J.E."/>
            <person name="Barry K."/>
            <person name="Grigoriev I.V."/>
            <person name="Crous P."/>
            <person name="Smith M.E."/>
        </authorList>
    </citation>
    <scope>NUCLEOTIDE SEQUENCE</scope>
    <source>
        <strain evidence="3">RSA 861</strain>
    </source>
</reference>
<sequence length="469" mass="52780">MGRYDASVREQENALRLQVQKLRSEAKTKLKEIGEARAKAKTEGTEFVEDPQVRSEINAKFDESEKIWLELIAVHLKHFMDQVAALVLKYQKSESARILSKVNTLEHKAKQNNNDKGQNDAKSSQNIATLKQDASVLRRVCNKALAERLFKILFVKADVFINSPYLQCAAKQLNLSDLDIQDLKLRENIVVSKKGAKVIPFKPQTTELEKKALVRLQSRLIQDDRVTKLFNQELENIKLYLNIKVLFPRQHAKLRAKKAAAVQKESGNDGQVGGASDGDESDGSTNSRTIKSSAFDDDNDDDSQGDHPSMASKKRLRSVDVSDDEDQIRLDSGNHSDSKQRRNRPGQRARRANFLKEIGVDEERLQRIKHKNKRAPIKLLKAVTNPKLLSGNTTAEAFAAKQEAQEKRKVEREKRAEREKAIVEAGGVVPVTAAAMLHPSWEAKKRQQELQKSLLSGEGAPKAKKIVFD</sequence>
<feature type="region of interest" description="Disordered" evidence="1">
    <location>
        <begin position="258"/>
        <end position="350"/>
    </location>
</feature>
<protein>
    <recommendedName>
        <fullName evidence="2">Bud22 domain-containing protein</fullName>
    </recommendedName>
</protein>
<evidence type="ECO:0000313" key="4">
    <source>
        <dbReference type="Proteomes" id="UP001150569"/>
    </source>
</evidence>
<evidence type="ECO:0000256" key="1">
    <source>
        <dbReference type="SAM" id="MobiDB-lite"/>
    </source>
</evidence>
<feature type="domain" description="Bud22" evidence="2">
    <location>
        <begin position="325"/>
        <end position="469"/>
    </location>
</feature>
<feature type="compositionally biased region" description="Basic and acidic residues" evidence="1">
    <location>
        <begin position="327"/>
        <end position="340"/>
    </location>
</feature>
<evidence type="ECO:0000313" key="3">
    <source>
        <dbReference type="EMBL" id="KAJ1927536.1"/>
    </source>
</evidence>
<accession>A0A9W8ABH8</accession>
<gene>
    <name evidence="3" type="ORF">IWQ60_002840</name>
</gene>
<feature type="region of interest" description="Disordered" evidence="1">
    <location>
        <begin position="442"/>
        <end position="469"/>
    </location>
</feature>
<dbReference type="Pfam" id="PF09073">
    <property type="entry name" value="BUD22"/>
    <property type="match status" value="1"/>
</dbReference>
<evidence type="ECO:0000259" key="2">
    <source>
        <dbReference type="Pfam" id="PF09073"/>
    </source>
</evidence>
<organism evidence="3 4">
    <name type="scientific">Tieghemiomyces parasiticus</name>
    <dbReference type="NCBI Taxonomy" id="78921"/>
    <lineage>
        <taxon>Eukaryota</taxon>
        <taxon>Fungi</taxon>
        <taxon>Fungi incertae sedis</taxon>
        <taxon>Zoopagomycota</taxon>
        <taxon>Kickxellomycotina</taxon>
        <taxon>Dimargaritomycetes</taxon>
        <taxon>Dimargaritales</taxon>
        <taxon>Dimargaritaceae</taxon>
        <taxon>Tieghemiomyces</taxon>
    </lineage>
</organism>
<feature type="compositionally biased region" description="Basic residues" evidence="1">
    <location>
        <begin position="341"/>
        <end position="350"/>
    </location>
</feature>